<proteinExistence type="predicted"/>
<dbReference type="OrthoDB" id="769353at2"/>
<sequence length="91" mass="10080">MESTYITEAQATLPDGQIARGPITTTDRETFFFDNTVGTMNLKMELRRGDLGWYQSGGTDVANAEQMIDELGVYIDNCLGNNPVTNKITLE</sequence>
<dbReference type="AlphaFoldDB" id="A0A521CSB6"/>
<protein>
    <submittedName>
        <fullName evidence="1">Uncharacterized protein</fullName>
    </submittedName>
</protein>
<reference evidence="1 2" key="1">
    <citation type="submission" date="2017-05" db="EMBL/GenBank/DDBJ databases">
        <authorList>
            <person name="Varghese N."/>
            <person name="Submissions S."/>
        </authorList>
    </citation>
    <scope>NUCLEOTIDE SEQUENCE [LARGE SCALE GENOMIC DNA]</scope>
    <source>
        <strain evidence="1 2">DSM 19036</strain>
    </source>
</reference>
<dbReference type="EMBL" id="FXTN01000004">
    <property type="protein sequence ID" value="SMO61631.1"/>
    <property type="molecule type" value="Genomic_DNA"/>
</dbReference>
<dbReference type="RefSeq" id="WP_142527818.1">
    <property type="nucleotide sequence ID" value="NZ_CBCSJO010000001.1"/>
</dbReference>
<organism evidence="1 2">
    <name type="scientific">Pedobacter westerhofensis</name>
    <dbReference type="NCBI Taxonomy" id="425512"/>
    <lineage>
        <taxon>Bacteria</taxon>
        <taxon>Pseudomonadati</taxon>
        <taxon>Bacteroidota</taxon>
        <taxon>Sphingobacteriia</taxon>
        <taxon>Sphingobacteriales</taxon>
        <taxon>Sphingobacteriaceae</taxon>
        <taxon>Pedobacter</taxon>
    </lineage>
</organism>
<accession>A0A521CSB6</accession>
<keyword evidence="2" id="KW-1185">Reference proteome</keyword>
<name>A0A521CSB6_9SPHI</name>
<evidence type="ECO:0000313" key="1">
    <source>
        <dbReference type="EMBL" id="SMO61631.1"/>
    </source>
</evidence>
<evidence type="ECO:0000313" key="2">
    <source>
        <dbReference type="Proteomes" id="UP000320300"/>
    </source>
</evidence>
<dbReference type="Proteomes" id="UP000320300">
    <property type="component" value="Unassembled WGS sequence"/>
</dbReference>
<gene>
    <name evidence="1" type="ORF">SAMN06265348_104110</name>
</gene>